<keyword evidence="2" id="KW-0539">Nucleus</keyword>
<feature type="compositionally biased region" description="Polar residues" evidence="3">
    <location>
        <begin position="67"/>
        <end position="88"/>
    </location>
</feature>
<dbReference type="SMART" id="SM00066">
    <property type="entry name" value="GAL4"/>
    <property type="match status" value="1"/>
</dbReference>
<dbReference type="GO" id="GO:0045944">
    <property type="term" value="P:positive regulation of transcription by RNA polymerase II"/>
    <property type="evidence" value="ECO:0007669"/>
    <property type="project" value="TreeGrafter"/>
</dbReference>
<protein>
    <recommendedName>
        <fullName evidence="4">Zn(2)-C6 fungal-type domain-containing protein</fullName>
    </recommendedName>
</protein>
<organism evidence="5 6">
    <name type="scientific">Tortispora caseinolytica NRRL Y-17796</name>
    <dbReference type="NCBI Taxonomy" id="767744"/>
    <lineage>
        <taxon>Eukaryota</taxon>
        <taxon>Fungi</taxon>
        <taxon>Dikarya</taxon>
        <taxon>Ascomycota</taxon>
        <taxon>Saccharomycotina</taxon>
        <taxon>Trigonopsidomycetes</taxon>
        <taxon>Trigonopsidales</taxon>
        <taxon>Trigonopsidaceae</taxon>
        <taxon>Tortispora</taxon>
    </lineage>
</organism>
<dbReference type="Pfam" id="PF11951">
    <property type="entry name" value="Fungal_trans_2"/>
    <property type="match status" value="1"/>
</dbReference>
<dbReference type="Proteomes" id="UP000095023">
    <property type="component" value="Unassembled WGS sequence"/>
</dbReference>
<dbReference type="InterPro" id="IPR001138">
    <property type="entry name" value="Zn2Cys6_DnaBD"/>
</dbReference>
<dbReference type="PROSITE" id="PS00463">
    <property type="entry name" value="ZN2_CY6_FUNGAL_1"/>
    <property type="match status" value="1"/>
</dbReference>
<evidence type="ECO:0000313" key="6">
    <source>
        <dbReference type="Proteomes" id="UP000095023"/>
    </source>
</evidence>
<dbReference type="GO" id="GO:0008270">
    <property type="term" value="F:zinc ion binding"/>
    <property type="evidence" value="ECO:0007669"/>
    <property type="project" value="InterPro"/>
</dbReference>
<dbReference type="PANTHER" id="PTHR37534">
    <property type="entry name" value="TRANSCRIPTIONAL ACTIVATOR PROTEIN UGA3"/>
    <property type="match status" value="1"/>
</dbReference>
<dbReference type="EMBL" id="KV453842">
    <property type="protein sequence ID" value="ODV90801.1"/>
    <property type="molecule type" value="Genomic_DNA"/>
</dbReference>
<dbReference type="GO" id="GO:0005634">
    <property type="term" value="C:nucleus"/>
    <property type="evidence" value="ECO:0007669"/>
    <property type="project" value="UniProtKB-SubCell"/>
</dbReference>
<feature type="region of interest" description="Disordered" evidence="3">
    <location>
        <begin position="540"/>
        <end position="595"/>
    </location>
</feature>
<dbReference type="GO" id="GO:0000976">
    <property type="term" value="F:transcription cis-regulatory region binding"/>
    <property type="evidence" value="ECO:0007669"/>
    <property type="project" value="TreeGrafter"/>
</dbReference>
<evidence type="ECO:0000256" key="3">
    <source>
        <dbReference type="SAM" id="MobiDB-lite"/>
    </source>
</evidence>
<dbReference type="SUPFAM" id="SSF57701">
    <property type="entry name" value="Zn2/Cys6 DNA-binding domain"/>
    <property type="match status" value="1"/>
</dbReference>
<sequence length="857" mass="95966">MPRTQLKHQKSRNGCVTCKKKRQKCDERHPTCANCEAKKIKCGGYVTTYKWLPFREPSFKDDKKPSKQQSTSPNGVNTDHTEPQSLSLLNEPKPALNTNQRTVDLTPLFMSCALAQGVDLTDELSSADLLDLSEANDQPPEDWSDHNTEQTVLPVFPEPDATDTATELPLELSISPQQSVNSPLSFFSWLKSPEGHTPEPKLSTGRFSIDSPGFEHVIANSVSSSTNWSFMQASPKGDDSNSNSDQPPQSRYTSLSPSAAQSVSSVPYPMNDFHTAILLNYNCYTSSILSIRDGPDHNNPWRTIVWPLAQSFPALYYALAAMTAFHVGPGSRYERVSFNGLDHMQASLTELTSAIQGRTKEFKHGYVRHMQAALATTLSLSFAESWDRACMFQIQSIKSSRALLYHALRAMSVRQEERRNNRRRALESRRITALEEEPETANTNGKIENTGKFPSYRVRRPSVMVTVEGKKVKLSGRMQFLYNSWMYVDVLSRLTCDKIPESNEEKFIESFGNSNLADFESAIENPIRLTPTYVSETAEVGELSDDDSDWDDSSIDDSDDDLDSNISKMHSGRRDDTRTRRRESSESSEAQLDLPQTRFPNAEKKLFASEGPVVDALLGCAEKLFPLIGKVTTIVRLSRANRPSYSLISAAAMLKKSIQDWKPPDVFQHMYREILYSSAIGVETHESFDVGACLATAEAYRNAALILLHQAVPQLIVSVGGESLINFSDVIQTLADAVMSHIASIPPSSRTCTVHIFPLIAAGCETSTIDGRKWVLERWDLLSRRLGIGNVDSAVEVMKEVWRRRDATSNAYPNQGKENKGSEMVWVDGRKVYKGSIHDTAHWQSVMREWNWEIFLG</sequence>
<evidence type="ECO:0000259" key="4">
    <source>
        <dbReference type="PROSITE" id="PS50048"/>
    </source>
</evidence>
<feature type="region of interest" description="Disordered" evidence="3">
    <location>
        <begin position="57"/>
        <end position="95"/>
    </location>
</feature>
<feature type="compositionally biased region" description="Polar residues" evidence="3">
    <location>
        <begin position="240"/>
        <end position="253"/>
    </location>
</feature>
<proteinExistence type="predicted"/>
<dbReference type="AlphaFoldDB" id="A0A1E4TGA2"/>
<accession>A0A1E4TGA2</accession>
<gene>
    <name evidence="5" type="ORF">CANCADRAFT_2527</name>
</gene>
<dbReference type="Pfam" id="PF00172">
    <property type="entry name" value="Zn_clus"/>
    <property type="match status" value="1"/>
</dbReference>
<evidence type="ECO:0000313" key="5">
    <source>
        <dbReference type="EMBL" id="ODV90801.1"/>
    </source>
</evidence>
<name>A0A1E4TGA2_9ASCO</name>
<feature type="domain" description="Zn(2)-C6 fungal-type" evidence="4">
    <location>
        <begin position="14"/>
        <end position="42"/>
    </location>
</feature>
<feature type="compositionally biased region" description="Basic and acidic residues" evidence="3">
    <location>
        <begin position="572"/>
        <end position="585"/>
    </location>
</feature>
<dbReference type="OrthoDB" id="3886144at2759"/>
<comment type="subcellular location">
    <subcellularLocation>
        <location evidence="1">Nucleus</location>
    </subcellularLocation>
</comment>
<evidence type="ECO:0000256" key="2">
    <source>
        <dbReference type="ARBA" id="ARBA00023242"/>
    </source>
</evidence>
<dbReference type="PANTHER" id="PTHR37534:SF15">
    <property type="entry name" value="ZN(II)2CYS6 TRANSCRIPTION FACTOR (EUROFUNG)"/>
    <property type="match status" value="1"/>
</dbReference>
<dbReference type="InterPro" id="IPR036864">
    <property type="entry name" value="Zn2-C6_fun-type_DNA-bd_sf"/>
</dbReference>
<feature type="compositionally biased region" description="Acidic residues" evidence="3">
    <location>
        <begin position="542"/>
        <end position="563"/>
    </location>
</feature>
<dbReference type="InterPro" id="IPR021858">
    <property type="entry name" value="Fun_TF"/>
</dbReference>
<dbReference type="PROSITE" id="PS50048">
    <property type="entry name" value="ZN2_CY6_FUNGAL_2"/>
    <property type="match status" value="1"/>
</dbReference>
<dbReference type="CDD" id="cd00067">
    <property type="entry name" value="GAL4"/>
    <property type="match status" value="1"/>
</dbReference>
<dbReference type="GO" id="GO:0000981">
    <property type="term" value="F:DNA-binding transcription factor activity, RNA polymerase II-specific"/>
    <property type="evidence" value="ECO:0007669"/>
    <property type="project" value="InterPro"/>
</dbReference>
<dbReference type="Gene3D" id="4.10.240.10">
    <property type="entry name" value="Zn(2)-C6 fungal-type DNA-binding domain"/>
    <property type="match status" value="1"/>
</dbReference>
<feature type="region of interest" description="Disordered" evidence="3">
    <location>
        <begin position="229"/>
        <end position="256"/>
    </location>
</feature>
<evidence type="ECO:0000256" key="1">
    <source>
        <dbReference type="ARBA" id="ARBA00004123"/>
    </source>
</evidence>
<keyword evidence="6" id="KW-1185">Reference proteome</keyword>
<reference evidence="6" key="1">
    <citation type="submission" date="2016-02" db="EMBL/GenBank/DDBJ databases">
        <title>Comparative genomics of biotechnologically important yeasts.</title>
        <authorList>
            <consortium name="DOE Joint Genome Institute"/>
            <person name="Riley R."/>
            <person name="Haridas S."/>
            <person name="Wolfe K.H."/>
            <person name="Lopes M.R."/>
            <person name="Hittinger C.T."/>
            <person name="Goker M."/>
            <person name="Salamov A."/>
            <person name="Wisecaver J."/>
            <person name="Long T.M."/>
            <person name="Aerts A.L."/>
            <person name="Barry K."/>
            <person name="Choi C."/>
            <person name="Clum A."/>
            <person name="Coughlan A.Y."/>
            <person name="Deshpande S."/>
            <person name="Douglass A.P."/>
            <person name="Hanson S.J."/>
            <person name="Klenk H.-P."/>
            <person name="Labutti K."/>
            <person name="Lapidus A."/>
            <person name="Lindquist E."/>
            <person name="Lipzen A."/>
            <person name="Meier-Kolthoff J.P."/>
            <person name="Ohm R.A."/>
            <person name="Otillar R.P."/>
            <person name="Pangilinan J."/>
            <person name="Peng Y."/>
            <person name="Rokas A."/>
            <person name="Rosa C.A."/>
            <person name="Scheuner C."/>
            <person name="Sibirny A.A."/>
            <person name="Slot J.C."/>
            <person name="Stielow J.B."/>
            <person name="Sun H."/>
            <person name="Kurtzman C.P."/>
            <person name="Blackwell M."/>
            <person name="Jeffries T.W."/>
            <person name="Grigoriev I.V."/>
        </authorList>
    </citation>
    <scope>NUCLEOTIDE SEQUENCE [LARGE SCALE GENOMIC DNA]</scope>
    <source>
        <strain evidence="6">NRRL Y-17796</strain>
    </source>
</reference>